<feature type="chain" id="PRO_5007050586" evidence="2">
    <location>
        <begin position="21"/>
        <end position="513"/>
    </location>
</feature>
<protein>
    <submittedName>
        <fullName evidence="3">Uncharacterized protein</fullName>
    </submittedName>
</protein>
<organism evidence="3">
    <name type="scientific">Schistocephalus solidus</name>
    <name type="common">Tapeworm</name>
    <dbReference type="NCBI Taxonomy" id="70667"/>
    <lineage>
        <taxon>Eukaryota</taxon>
        <taxon>Metazoa</taxon>
        <taxon>Spiralia</taxon>
        <taxon>Lophotrochozoa</taxon>
        <taxon>Platyhelminthes</taxon>
        <taxon>Cestoda</taxon>
        <taxon>Eucestoda</taxon>
        <taxon>Diphyllobothriidea</taxon>
        <taxon>Diphyllobothriidae</taxon>
        <taxon>Schistocephalus</taxon>
    </lineage>
</organism>
<dbReference type="AlphaFoldDB" id="A0A0X3NFS3"/>
<reference evidence="3" key="1">
    <citation type="submission" date="2016-01" db="EMBL/GenBank/DDBJ databases">
        <title>Reference transcriptome for the parasite Schistocephalus solidus: insights into the molecular evolution of parasitism.</title>
        <authorList>
            <person name="Hebert F.O."/>
            <person name="Grambauer S."/>
            <person name="Barber I."/>
            <person name="Landry C.R."/>
            <person name="Aubin-Horth N."/>
        </authorList>
    </citation>
    <scope>NUCLEOTIDE SEQUENCE</scope>
</reference>
<sequence>MECNAFKVFFLAFIVEYSFCEKLTPLLPGDPYNVIGDIESRQLGRCNYSYAWLAIPLGSNQDIYAHAAACGRLELQLLEFEADSQYSFHPRDIRSPQNARPPFASNVGEELGRVNKEYAAQLVDIQTLDALLQGVKVERGLQTNPPLVREDRLFYLSDRLGQFKMLAMLRPGRLPKIEVIPPPSQKAHLHPRHVLCYRKLCSEPLTTATTTRPELAKQSVNSTSECILYLAQSKQDNRRLYTQVVIFRAVFALAAFLCLLFAIAALILCFRLRAVRRHCRKNSRIDQSRSYPPTQPSPAYYNMNGKLAFQTHSPLVFAEPGGGSINVAHMPSDTASLHNTAQSSNISGCELLTPVSPNGNAFPAYAYAQDGSGVLKLVQMPGHRTSVNGVQGMYLNRAVSPASSSQLEMRVADGYRAGSLDRRSDANSDTMQRRRTPIQVIPYTSGVETNFGNLQPLGYIPPTFKVAPNNDQTITSQGSMSTVIHQYPGEANFRFGQTSHGSVSGEAANATAN</sequence>
<gene>
    <name evidence="3" type="ORF">TR90287</name>
</gene>
<name>A0A0X3NFS3_SCHSO</name>
<feature type="transmembrane region" description="Helical" evidence="1">
    <location>
        <begin position="245"/>
        <end position="270"/>
    </location>
</feature>
<keyword evidence="2" id="KW-0732">Signal</keyword>
<evidence type="ECO:0000256" key="1">
    <source>
        <dbReference type="SAM" id="Phobius"/>
    </source>
</evidence>
<dbReference type="EMBL" id="GEEE01024356">
    <property type="protein sequence ID" value="JAP38869.1"/>
    <property type="molecule type" value="Transcribed_RNA"/>
</dbReference>
<keyword evidence="1" id="KW-0812">Transmembrane</keyword>
<keyword evidence="1" id="KW-0472">Membrane</keyword>
<accession>A0A0X3NFS3</accession>
<evidence type="ECO:0000256" key="2">
    <source>
        <dbReference type="SAM" id="SignalP"/>
    </source>
</evidence>
<proteinExistence type="predicted"/>
<feature type="signal peptide" evidence="2">
    <location>
        <begin position="1"/>
        <end position="20"/>
    </location>
</feature>
<keyword evidence="1" id="KW-1133">Transmembrane helix</keyword>
<evidence type="ECO:0000313" key="3">
    <source>
        <dbReference type="EMBL" id="JAP38869.1"/>
    </source>
</evidence>